<dbReference type="OrthoDB" id="286090at2"/>
<sequence>MFEFRVTKYDPAHRDSRGAYTRDEWIAVSDIGQAFGGVVLTEAEYRRVEDAYVAAAIAFLREAGVEALSVAGLENHARVPLPFADGSSLGLAEAGGVVRRLLRAEFWCRLEGAGAFVHVGYDYYMYVGVPVACPGAVADARQLGLFPEPFRSPYHE</sequence>
<name>A0A2Z3GNS0_9BACT</name>
<organism evidence="1 2">
    <name type="scientific">Gemmata obscuriglobus</name>
    <dbReference type="NCBI Taxonomy" id="114"/>
    <lineage>
        <taxon>Bacteria</taxon>
        <taxon>Pseudomonadati</taxon>
        <taxon>Planctomycetota</taxon>
        <taxon>Planctomycetia</taxon>
        <taxon>Gemmatales</taxon>
        <taxon>Gemmataceae</taxon>
        <taxon>Gemmata</taxon>
    </lineage>
</organism>
<evidence type="ECO:0000313" key="2">
    <source>
        <dbReference type="Proteomes" id="UP000245802"/>
    </source>
</evidence>
<protein>
    <submittedName>
        <fullName evidence="1">Uncharacterized protein</fullName>
    </submittedName>
</protein>
<dbReference type="Proteomes" id="UP000245802">
    <property type="component" value="Chromosome"/>
</dbReference>
<reference evidence="1 2" key="1">
    <citation type="submission" date="2018-01" db="EMBL/GenBank/DDBJ databases">
        <title>G. obscuriglobus.</title>
        <authorList>
            <person name="Franke J."/>
            <person name="Blomberg W."/>
            <person name="Selmecki A."/>
        </authorList>
    </citation>
    <scope>NUCLEOTIDE SEQUENCE [LARGE SCALE GENOMIC DNA]</scope>
    <source>
        <strain evidence="1 2">DSM 5831</strain>
    </source>
</reference>
<dbReference type="AlphaFoldDB" id="A0A2Z3GNS0"/>
<proteinExistence type="predicted"/>
<accession>A0A2Z3GNS0</accession>
<keyword evidence="2" id="KW-1185">Reference proteome</keyword>
<gene>
    <name evidence="1" type="ORF">C1280_01920</name>
</gene>
<dbReference type="KEGG" id="gog:C1280_01920"/>
<evidence type="ECO:0000313" key="1">
    <source>
        <dbReference type="EMBL" id="AWM35889.1"/>
    </source>
</evidence>
<dbReference type="RefSeq" id="WP_010047126.1">
    <property type="nucleotide sequence ID" value="NZ_CP025958.1"/>
</dbReference>
<dbReference type="EMBL" id="CP025958">
    <property type="protein sequence ID" value="AWM35889.1"/>
    <property type="molecule type" value="Genomic_DNA"/>
</dbReference>